<dbReference type="SUPFAM" id="SSF53448">
    <property type="entry name" value="Nucleotide-diphospho-sugar transferases"/>
    <property type="match status" value="1"/>
</dbReference>
<dbReference type="RefSeq" id="XP_002948000.1">
    <property type="nucleotide sequence ID" value="XM_002947954.1"/>
</dbReference>
<sequence>MLGLPSSKTTVRQQATARSQGVDREVPTYRQAGHQAEDVGVATIAALEANQNTLGGTAQASDRSLEEMSQPALAAAYMDSLLADPVAAQTRLLGNFTKRSKVAVIYMCFERMEMIHRAIPAILGSEGLAEFDFFISQDGGAASIFENGTVSIPSDIQFAYIRHPANLCTGLHHYFVKAFAFDIMGYDILLIVEEDNIIHPQALQLLRRMAQLSVFEPEIGIVSLLDMDLSPFLDAERFAAGLIPVVGHMGHLWVFGLHRVKYELARGCLRDYYDVIKGHEYRAKHLPPLREAIQALMQAKGFPPTTALSQDRWFINSLAKFGFTKRYQTLFRFFEPIGSYGLHFRMDESRFYDMFGHGMYSGRIDPYAAFDVTKDPQNVEAIKTTVRERLTSLYDKYWDGRLPPDAVVNSTFYALIEGRLNGAGRAIHFFLRRSSATSESYLAAGDNFLPNVVHSTLDFTMQYISVTKVRLCCRVGGRVKFPQFPCRQRVLREMPGELIPSYNGTEMGGTAKARVADTTKVMLEGKS</sequence>
<dbReference type="AlphaFoldDB" id="D8TNG4"/>
<protein>
    <submittedName>
        <fullName evidence="2">Uncharacterized protein</fullName>
    </submittedName>
</protein>
<organism evidence="3">
    <name type="scientific">Volvox carteri f. nagariensis</name>
    <dbReference type="NCBI Taxonomy" id="3068"/>
    <lineage>
        <taxon>Eukaryota</taxon>
        <taxon>Viridiplantae</taxon>
        <taxon>Chlorophyta</taxon>
        <taxon>core chlorophytes</taxon>
        <taxon>Chlorophyceae</taxon>
        <taxon>CS clade</taxon>
        <taxon>Chlamydomonadales</taxon>
        <taxon>Volvocaceae</taxon>
        <taxon>Volvox</taxon>
    </lineage>
</organism>
<dbReference type="EMBL" id="GL378329">
    <property type="protein sequence ID" value="EFJ50988.1"/>
    <property type="molecule type" value="Genomic_DNA"/>
</dbReference>
<dbReference type="GeneID" id="9620886"/>
<dbReference type="Proteomes" id="UP000001058">
    <property type="component" value="Unassembled WGS sequence"/>
</dbReference>
<dbReference type="InterPro" id="IPR029044">
    <property type="entry name" value="Nucleotide-diphossugar_trans"/>
</dbReference>
<evidence type="ECO:0000313" key="2">
    <source>
        <dbReference type="EMBL" id="EFJ50988.1"/>
    </source>
</evidence>
<feature type="compositionally biased region" description="Polar residues" evidence="1">
    <location>
        <begin position="1"/>
        <end position="19"/>
    </location>
</feature>
<keyword evidence="3" id="KW-1185">Reference proteome</keyword>
<gene>
    <name evidence="2" type="ORF">VOLCADRAFT_88169</name>
</gene>
<dbReference type="KEGG" id="vcn:VOLCADRAFT_88169"/>
<evidence type="ECO:0000256" key="1">
    <source>
        <dbReference type="SAM" id="MobiDB-lite"/>
    </source>
</evidence>
<reference evidence="2 3" key="1">
    <citation type="journal article" date="2010" name="Science">
        <title>Genomic analysis of organismal complexity in the multicellular green alga Volvox carteri.</title>
        <authorList>
            <person name="Prochnik S.E."/>
            <person name="Umen J."/>
            <person name="Nedelcu A.M."/>
            <person name="Hallmann A."/>
            <person name="Miller S.M."/>
            <person name="Nishii I."/>
            <person name="Ferris P."/>
            <person name="Kuo A."/>
            <person name="Mitros T."/>
            <person name="Fritz-Laylin L.K."/>
            <person name="Hellsten U."/>
            <person name="Chapman J."/>
            <person name="Simakov O."/>
            <person name="Rensing S.A."/>
            <person name="Terry A."/>
            <person name="Pangilinan J."/>
            <person name="Kapitonov V."/>
            <person name="Jurka J."/>
            <person name="Salamov A."/>
            <person name="Shapiro H."/>
            <person name="Schmutz J."/>
            <person name="Grimwood J."/>
            <person name="Lindquist E."/>
            <person name="Lucas S."/>
            <person name="Grigoriev I.V."/>
            <person name="Schmitt R."/>
            <person name="Kirk D."/>
            <person name="Rokhsar D.S."/>
        </authorList>
    </citation>
    <scope>NUCLEOTIDE SEQUENCE [LARGE SCALE GENOMIC DNA]</scope>
    <source>
        <strain evidence="3">f. Nagariensis / Eve</strain>
    </source>
</reference>
<feature type="region of interest" description="Disordered" evidence="1">
    <location>
        <begin position="1"/>
        <end position="27"/>
    </location>
</feature>
<proteinExistence type="predicted"/>
<dbReference type="InParanoid" id="D8TNG4"/>
<name>D8TNG4_VOLCA</name>
<evidence type="ECO:0000313" key="3">
    <source>
        <dbReference type="Proteomes" id="UP000001058"/>
    </source>
</evidence>
<accession>D8TNG4</accession>
<dbReference type="OrthoDB" id="529640at2759"/>
<dbReference type="Gene3D" id="3.90.550.10">
    <property type="entry name" value="Spore Coat Polysaccharide Biosynthesis Protein SpsA, Chain A"/>
    <property type="match status" value="1"/>
</dbReference>